<reference evidence="2" key="1">
    <citation type="journal article" date="2015" name="PLoS ONE">
        <title>Complete Genome Sequence of Thermus aquaticus Y51MC23.</title>
        <authorList>
            <person name="Brumm P.J."/>
            <person name="Monsma S."/>
            <person name="Keough B."/>
            <person name="Jasinovica S."/>
            <person name="Ferguson E."/>
            <person name="Schoenfeld T."/>
            <person name="Lodes M."/>
            <person name="Mead D.A."/>
        </authorList>
    </citation>
    <scope>NUCLEOTIDE SEQUENCE [LARGE SCALE GENOMIC DNA]</scope>
    <source>
        <strain evidence="2">BAA-2747 / Y51MC23</strain>
    </source>
</reference>
<protein>
    <recommendedName>
        <fullName evidence="3">Type I restriction enzyme R protein N-terminal domain-containing protein</fullName>
    </recommendedName>
</protein>
<sequence>MGESLEEVVATLVKKLDRWRGINEAQTSQVIILRLLKALGWDIWDPEEVKAQDSSSKPYRPDFLLNVNGESAFVLEVKALDKTPTDEDRTQVVNYANSQNIRWAVLTTGRVWEFFDNKEEAKAPEKRVLLFQLDNPSAKEYLERTLSKSLWKEANASGKLSRIAKDIRKEIETQQSLTKIENILRKALEEGYQRSEKGLRKAIEKELSANDQELALSHFNVLLRRILEVEGPSEEGKKDLENSTRSTASEILRTLARLSTTDQTAPQEKDADFKAWFNENTLSVGSWRDLYVGIVEALYSLDRKDIIKDWRNQLDIVPSILTRRKRDGSPYPPTAYRKLSSGEYLFVHLAAERIRKKIRDILVLLEMPPGSLRVEYLNDVFLIP</sequence>
<evidence type="ECO:0000313" key="2">
    <source>
        <dbReference type="Proteomes" id="UP000058660"/>
    </source>
</evidence>
<accession>A0ABM5VN66</accession>
<gene>
    <name evidence="1" type="ORF">TO73_1789</name>
</gene>
<dbReference type="Proteomes" id="UP000058660">
    <property type="component" value="Chromosome"/>
</dbReference>
<evidence type="ECO:0008006" key="3">
    <source>
        <dbReference type="Google" id="ProtNLM"/>
    </source>
</evidence>
<dbReference type="Gene3D" id="3.90.1570.30">
    <property type="match status" value="1"/>
</dbReference>
<dbReference type="EMBL" id="CP010822">
    <property type="protein sequence ID" value="ALJ91622.1"/>
    <property type="molecule type" value="Genomic_DNA"/>
</dbReference>
<proteinExistence type="predicted"/>
<keyword evidence="2" id="KW-1185">Reference proteome</keyword>
<organism evidence="1 2">
    <name type="scientific">Thermus aquaticus (strain ATCC BAA-2747 / Y51MC23)</name>
    <dbReference type="NCBI Taxonomy" id="498848"/>
    <lineage>
        <taxon>Bacteria</taxon>
        <taxon>Thermotogati</taxon>
        <taxon>Deinococcota</taxon>
        <taxon>Deinococci</taxon>
        <taxon>Thermales</taxon>
        <taxon>Thermaceae</taxon>
        <taxon>Thermus</taxon>
    </lineage>
</organism>
<evidence type="ECO:0000313" key="1">
    <source>
        <dbReference type="EMBL" id="ALJ91622.1"/>
    </source>
</evidence>
<name>A0ABM5VN66_THEA5</name>
<dbReference type="RefSeq" id="WP_003045063.1">
    <property type="nucleotide sequence ID" value="NZ_CP010822.1"/>
</dbReference>